<dbReference type="EMBL" id="GBXM01090897">
    <property type="protein sequence ID" value="JAH17680.1"/>
    <property type="molecule type" value="Transcribed_RNA"/>
</dbReference>
<dbReference type="AlphaFoldDB" id="A0A0E9QMX8"/>
<evidence type="ECO:0000313" key="1">
    <source>
        <dbReference type="EMBL" id="JAH17680.1"/>
    </source>
</evidence>
<reference evidence="1" key="1">
    <citation type="submission" date="2014-11" db="EMBL/GenBank/DDBJ databases">
        <authorList>
            <person name="Amaro Gonzalez C."/>
        </authorList>
    </citation>
    <scope>NUCLEOTIDE SEQUENCE</scope>
</reference>
<name>A0A0E9QMX8_ANGAN</name>
<protein>
    <submittedName>
        <fullName evidence="1">Uncharacterized protein</fullName>
    </submittedName>
</protein>
<proteinExistence type="predicted"/>
<reference evidence="1" key="2">
    <citation type="journal article" date="2015" name="Fish Shellfish Immunol.">
        <title>Early steps in the European eel (Anguilla anguilla)-Vibrio vulnificus interaction in the gills: Role of the RtxA13 toxin.</title>
        <authorList>
            <person name="Callol A."/>
            <person name="Pajuelo D."/>
            <person name="Ebbesson L."/>
            <person name="Teles M."/>
            <person name="MacKenzie S."/>
            <person name="Amaro C."/>
        </authorList>
    </citation>
    <scope>NUCLEOTIDE SEQUENCE</scope>
</reference>
<sequence length="38" mass="4696">MQYYYDKRDSLICTIFQYFDMVLMPADVFHKQRCLPDT</sequence>
<organism evidence="1">
    <name type="scientific">Anguilla anguilla</name>
    <name type="common">European freshwater eel</name>
    <name type="synonym">Muraena anguilla</name>
    <dbReference type="NCBI Taxonomy" id="7936"/>
    <lineage>
        <taxon>Eukaryota</taxon>
        <taxon>Metazoa</taxon>
        <taxon>Chordata</taxon>
        <taxon>Craniata</taxon>
        <taxon>Vertebrata</taxon>
        <taxon>Euteleostomi</taxon>
        <taxon>Actinopterygii</taxon>
        <taxon>Neopterygii</taxon>
        <taxon>Teleostei</taxon>
        <taxon>Anguilliformes</taxon>
        <taxon>Anguillidae</taxon>
        <taxon>Anguilla</taxon>
    </lineage>
</organism>
<accession>A0A0E9QMX8</accession>